<protein>
    <submittedName>
        <fullName evidence="6">Lysophospholipase</fullName>
    </submittedName>
</protein>
<dbReference type="Proteomes" id="UP000094487">
    <property type="component" value="Unassembled WGS sequence"/>
</dbReference>
<feature type="signal peptide" evidence="4">
    <location>
        <begin position="1"/>
        <end position="18"/>
    </location>
</feature>
<feature type="region of interest" description="Disordered" evidence="3">
    <location>
        <begin position="210"/>
        <end position="229"/>
    </location>
</feature>
<evidence type="ECO:0000256" key="1">
    <source>
        <dbReference type="ARBA" id="ARBA00008668"/>
    </source>
</evidence>
<dbReference type="InterPro" id="IPR036514">
    <property type="entry name" value="SGNH_hydro_sf"/>
</dbReference>
<name>A0A1E3M0V4_9SPHN</name>
<comment type="caution">
    <text evidence="6">The sequence shown here is derived from an EMBL/GenBank/DDBJ whole genome shotgun (WGS) entry which is preliminary data.</text>
</comment>
<feature type="chain" id="PRO_5009132349" evidence="4">
    <location>
        <begin position="19"/>
        <end position="282"/>
    </location>
</feature>
<dbReference type="PANTHER" id="PTHR43695">
    <property type="entry name" value="PUTATIVE (AFU_ORTHOLOGUE AFUA_2G17250)-RELATED"/>
    <property type="match status" value="1"/>
</dbReference>
<reference evidence="6 7" key="1">
    <citation type="submission" date="2016-08" db="EMBL/GenBank/DDBJ databases">
        <title>Draft genome of the agarase producing Sphingomonas sp. MCT13.</title>
        <authorList>
            <person name="D'Andrea M.M."/>
            <person name="Rossolini G.M."/>
            <person name="Thaller M.C."/>
        </authorList>
    </citation>
    <scope>NUCLEOTIDE SEQUENCE [LARGE SCALE GENOMIC DNA]</scope>
    <source>
        <strain evidence="6 7">MCT13</strain>
    </source>
</reference>
<dbReference type="OrthoDB" id="191551at2"/>
<sequence>MRVGLALAALGMTGSALAQERPPAGSPPVIPIAASKIILVGDSTTAVVGGWGPSFCAYNVTSFAACINLARGGRSSGSYLWEGSWNLVQGEMRTPGYRNIWVLIQFGHNDQPGKPGRSTDLAKDFPANLERYVRDVRAAGAKPVLVTPLTRRMFKGAALDNDLEPWAASIRTVARRLNVPLADLNAVSVKAVNEMGEAAAERFAPLAKDAAPFTSGGPQATEVDDRPGGSVRLSFDRTHLGLLGANYFADMMARELAVAVPEMRPLLLSLQQRPDVTNHIRQ</sequence>
<dbReference type="Pfam" id="PF13472">
    <property type="entry name" value="Lipase_GDSL_2"/>
    <property type="match status" value="1"/>
</dbReference>
<dbReference type="InterPro" id="IPR037459">
    <property type="entry name" value="RhgT-like"/>
</dbReference>
<gene>
    <name evidence="6" type="ORF">BFL28_09240</name>
</gene>
<keyword evidence="4" id="KW-0732">Signal</keyword>
<keyword evidence="2" id="KW-0378">Hydrolase</keyword>
<dbReference type="STRING" id="1888892.BFL28_09240"/>
<evidence type="ECO:0000259" key="5">
    <source>
        <dbReference type="Pfam" id="PF13472"/>
    </source>
</evidence>
<dbReference type="SUPFAM" id="SSF52266">
    <property type="entry name" value="SGNH hydrolase"/>
    <property type="match status" value="1"/>
</dbReference>
<feature type="domain" description="SGNH hydrolase-type esterase" evidence="5">
    <location>
        <begin position="40"/>
        <end position="189"/>
    </location>
</feature>
<dbReference type="Gene3D" id="3.40.50.1110">
    <property type="entry name" value="SGNH hydrolase"/>
    <property type="match status" value="1"/>
</dbReference>
<dbReference type="AlphaFoldDB" id="A0A1E3M0V4"/>
<dbReference type="InterPro" id="IPR013830">
    <property type="entry name" value="SGNH_hydro"/>
</dbReference>
<evidence type="ECO:0000313" key="7">
    <source>
        <dbReference type="Proteomes" id="UP000094487"/>
    </source>
</evidence>
<evidence type="ECO:0000256" key="2">
    <source>
        <dbReference type="ARBA" id="ARBA00022801"/>
    </source>
</evidence>
<proteinExistence type="inferred from homology"/>
<dbReference type="GO" id="GO:0016788">
    <property type="term" value="F:hydrolase activity, acting on ester bonds"/>
    <property type="evidence" value="ECO:0007669"/>
    <property type="project" value="UniProtKB-ARBA"/>
</dbReference>
<organism evidence="6 7">
    <name type="scientific">Sphingomonas turrisvirgatae</name>
    <dbReference type="NCBI Taxonomy" id="1888892"/>
    <lineage>
        <taxon>Bacteria</taxon>
        <taxon>Pseudomonadati</taxon>
        <taxon>Pseudomonadota</taxon>
        <taxon>Alphaproteobacteria</taxon>
        <taxon>Sphingomonadales</taxon>
        <taxon>Sphingomonadaceae</taxon>
        <taxon>Sphingomonas</taxon>
    </lineage>
</organism>
<comment type="similarity">
    <text evidence="1">Belongs to the 'GDSL' lipolytic enzyme family.</text>
</comment>
<evidence type="ECO:0000313" key="6">
    <source>
        <dbReference type="EMBL" id="ODP39628.1"/>
    </source>
</evidence>
<evidence type="ECO:0000256" key="4">
    <source>
        <dbReference type="SAM" id="SignalP"/>
    </source>
</evidence>
<keyword evidence="7" id="KW-1185">Reference proteome</keyword>
<evidence type="ECO:0000256" key="3">
    <source>
        <dbReference type="SAM" id="MobiDB-lite"/>
    </source>
</evidence>
<dbReference type="CDD" id="cd01821">
    <property type="entry name" value="Rhamnogalacturan_acetylesterase_like"/>
    <property type="match status" value="1"/>
</dbReference>
<dbReference type="EMBL" id="MDDS01000004">
    <property type="protein sequence ID" value="ODP39628.1"/>
    <property type="molecule type" value="Genomic_DNA"/>
</dbReference>
<accession>A0A1E3M0V4</accession>
<dbReference type="PANTHER" id="PTHR43695:SF1">
    <property type="entry name" value="RHAMNOGALACTURONAN ACETYLESTERASE"/>
    <property type="match status" value="1"/>
</dbReference>